<sequence>MNLCLGVAEIQSLICENLDRKSAFAMALTGQVFLEPALNEIWHTVDSFRPLIDCLPDDLWIAKAVPSPTGEDKINTILNVAREPQAEDLRRYLTRYACRIRNFEPIVSAGMKMLSPDALLALQNATDFQPGALSPQLKHFQWISLKSIADGLGDEFARRLSSYVTLFVGKTVDSLNLSYADTSTPLEMSVVRYTLKRLPHLKQLLSLPFHDGTPLPESLVTSVKWDNLEIAVLTDARVRSFRHLASLPRLRELSMLNPETSEIEPHPGNLPRPVSGFVSLQRVTYACDRFSRSSSFTAIGFKFCTPYQLREGLVYVQTYLNPETLTRVQIDECIRAYRPAPQSMEELIETDHPDPIDLQPLHEIEEIPNTWPNLRVLIVLPSVPNSPRLPSIEHTHVASLLRSLPLLFELGLQFDTTQILRDEPNAEPWVSNLHEMSVGASPISSPSRVIDFIKAHLPQLTTLTIPKKSSGAAEATMLERRWEAVHQGWKQIQS</sequence>
<evidence type="ECO:0000313" key="2">
    <source>
        <dbReference type="Proteomes" id="UP000521943"/>
    </source>
</evidence>
<dbReference type="OrthoDB" id="3258386at2759"/>
<evidence type="ECO:0000313" key="1">
    <source>
        <dbReference type="EMBL" id="KAF6764226.1"/>
    </source>
</evidence>
<gene>
    <name evidence="1" type="ORF">DFP72DRAFT_871162</name>
</gene>
<comment type="caution">
    <text evidence="1">The sequence shown here is derived from an EMBL/GenBank/DDBJ whole genome shotgun (WGS) entry which is preliminary data.</text>
</comment>
<keyword evidence="2" id="KW-1185">Reference proteome</keyword>
<accession>A0A8H6MG53</accession>
<dbReference type="AlphaFoldDB" id="A0A8H6MG53"/>
<name>A0A8H6MG53_9AGAR</name>
<protein>
    <submittedName>
        <fullName evidence="1">Uncharacterized protein</fullName>
    </submittedName>
</protein>
<dbReference type="EMBL" id="JACGCI010000004">
    <property type="protein sequence ID" value="KAF6764226.1"/>
    <property type="molecule type" value="Genomic_DNA"/>
</dbReference>
<organism evidence="1 2">
    <name type="scientific">Ephemerocybe angulata</name>
    <dbReference type="NCBI Taxonomy" id="980116"/>
    <lineage>
        <taxon>Eukaryota</taxon>
        <taxon>Fungi</taxon>
        <taxon>Dikarya</taxon>
        <taxon>Basidiomycota</taxon>
        <taxon>Agaricomycotina</taxon>
        <taxon>Agaricomycetes</taxon>
        <taxon>Agaricomycetidae</taxon>
        <taxon>Agaricales</taxon>
        <taxon>Agaricineae</taxon>
        <taxon>Psathyrellaceae</taxon>
        <taxon>Ephemerocybe</taxon>
    </lineage>
</organism>
<proteinExistence type="predicted"/>
<dbReference type="Proteomes" id="UP000521943">
    <property type="component" value="Unassembled WGS sequence"/>
</dbReference>
<reference evidence="1 2" key="1">
    <citation type="submission" date="2020-07" db="EMBL/GenBank/DDBJ databases">
        <title>Comparative genomics of pyrophilous fungi reveals a link between fire events and developmental genes.</title>
        <authorList>
            <consortium name="DOE Joint Genome Institute"/>
            <person name="Steindorff A.S."/>
            <person name="Carver A."/>
            <person name="Calhoun S."/>
            <person name="Stillman K."/>
            <person name="Liu H."/>
            <person name="Lipzen A."/>
            <person name="Pangilinan J."/>
            <person name="Labutti K."/>
            <person name="Bruns T.D."/>
            <person name="Grigoriev I.V."/>
        </authorList>
    </citation>
    <scope>NUCLEOTIDE SEQUENCE [LARGE SCALE GENOMIC DNA]</scope>
    <source>
        <strain evidence="1 2">CBS 144469</strain>
    </source>
</reference>